<organism evidence="2 3">
    <name type="scientific">Parasitella parasitica</name>
    <dbReference type="NCBI Taxonomy" id="35722"/>
    <lineage>
        <taxon>Eukaryota</taxon>
        <taxon>Fungi</taxon>
        <taxon>Fungi incertae sedis</taxon>
        <taxon>Mucoromycota</taxon>
        <taxon>Mucoromycotina</taxon>
        <taxon>Mucoromycetes</taxon>
        <taxon>Mucorales</taxon>
        <taxon>Mucorineae</taxon>
        <taxon>Mucoraceae</taxon>
        <taxon>Parasitella</taxon>
    </lineage>
</organism>
<dbReference type="AlphaFoldDB" id="A0A0B7NXY5"/>
<evidence type="ECO:0000256" key="1">
    <source>
        <dbReference type="SAM" id="MobiDB-lite"/>
    </source>
</evidence>
<evidence type="ECO:0000313" key="3">
    <source>
        <dbReference type="Proteomes" id="UP000054107"/>
    </source>
</evidence>
<reference evidence="2 3" key="1">
    <citation type="submission" date="2014-09" db="EMBL/GenBank/DDBJ databases">
        <authorList>
            <person name="Ellenberger Sabrina"/>
        </authorList>
    </citation>
    <scope>NUCLEOTIDE SEQUENCE [LARGE SCALE GENOMIC DNA]</scope>
    <source>
        <strain evidence="2 3">CBS 412.66</strain>
    </source>
</reference>
<dbReference type="EMBL" id="LN734207">
    <property type="protein sequence ID" value="CEP20069.1"/>
    <property type="molecule type" value="Genomic_DNA"/>
</dbReference>
<gene>
    <name evidence="2" type="primary">PARPA_14390.1 scaffold 50209</name>
</gene>
<protein>
    <recommendedName>
        <fullName evidence="4">Ndc10 domain-containing protein</fullName>
    </recommendedName>
</protein>
<dbReference type="Proteomes" id="UP000054107">
    <property type="component" value="Unassembled WGS sequence"/>
</dbReference>
<keyword evidence="3" id="KW-1185">Reference proteome</keyword>
<name>A0A0B7NXY5_9FUNG</name>
<evidence type="ECO:0000313" key="2">
    <source>
        <dbReference type="EMBL" id="CEP20069.1"/>
    </source>
</evidence>
<feature type="region of interest" description="Disordered" evidence="1">
    <location>
        <begin position="1"/>
        <end position="44"/>
    </location>
</feature>
<feature type="compositionally biased region" description="Polar residues" evidence="1">
    <location>
        <begin position="1"/>
        <end position="17"/>
    </location>
</feature>
<sequence>MYDPNDSTPQFHTSGNTKLGLKMRASQQRIQQERREHRPKNMTNTYNSMQKELLSWRDKTFGVADPASHTANRSKVVYYIESERGEDPNATLSVNTIEIHLAAIVDLWRDQRNRGINSFPHPRIECEQFMDALAGKESKKKRDEYHDRATLTIGDGYTTVEELTA</sequence>
<evidence type="ECO:0008006" key="4">
    <source>
        <dbReference type="Google" id="ProtNLM"/>
    </source>
</evidence>
<accession>A0A0B7NXY5</accession>
<proteinExistence type="predicted"/>
<dbReference type="STRING" id="35722.A0A0B7NXY5"/>